<gene>
    <name evidence="1" type="ORF">F7D59_14055</name>
</gene>
<name>A0A646HMF9_9BACT</name>
<dbReference type="PANTHER" id="PTHR37299">
    <property type="entry name" value="TRANSCRIPTIONAL REGULATOR-RELATED"/>
    <property type="match status" value="1"/>
</dbReference>
<dbReference type="GO" id="GO:0000156">
    <property type="term" value="F:phosphorelay response regulator activity"/>
    <property type="evidence" value="ECO:0007669"/>
    <property type="project" value="InterPro"/>
</dbReference>
<proteinExistence type="predicted"/>
<protein>
    <submittedName>
        <fullName evidence="1">LytTR family transcriptional regulator</fullName>
    </submittedName>
</protein>
<dbReference type="SMART" id="SM00850">
    <property type="entry name" value="LytTR"/>
    <property type="match status" value="1"/>
</dbReference>
<dbReference type="PROSITE" id="PS50930">
    <property type="entry name" value="HTH_LYTTR"/>
    <property type="match status" value="1"/>
</dbReference>
<dbReference type="InterPro" id="IPR007492">
    <property type="entry name" value="LytTR_DNA-bd_dom"/>
</dbReference>
<dbReference type="EMBL" id="VZBQ01000145">
    <property type="protein sequence ID" value="MQN90942.1"/>
    <property type="molecule type" value="Genomic_DNA"/>
</dbReference>
<evidence type="ECO:0000313" key="1">
    <source>
        <dbReference type="EMBL" id="MQN90942.1"/>
    </source>
</evidence>
<dbReference type="AlphaFoldDB" id="A0A646HMF9"/>
<evidence type="ECO:0000313" key="2">
    <source>
        <dbReference type="Proteomes" id="UP000420635"/>
    </source>
</evidence>
<sequence>MIGGRIDPSSFLDTCWVDDMAVWWFRTTCFHGLKYLCVNREVLKQNFIMRTEMKEYPTDVFLNSCGMGCKRITVSDIAYIEAMRDSCIIHMVDGKRHTQSCPMGDIEPELNPNMFKRIHRSFIVNISYIDMYYYGYVVLENGMEVHIGDKYREELKSSFHFWGSRNRNK</sequence>
<dbReference type="InterPro" id="IPR046947">
    <property type="entry name" value="LytR-like"/>
</dbReference>
<comment type="caution">
    <text evidence="1">The sequence shown here is derived from an EMBL/GenBank/DDBJ whole genome shotgun (WGS) entry which is preliminary data.</text>
</comment>
<dbReference type="GO" id="GO:0003677">
    <property type="term" value="F:DNA binding"/>
    <property type="evidence" value="ECO:0007669"/>
    <property type="project" value="InterPro"/>
</dbReference>
<accession>A0A646HMF9</accession>
<reference evidence="2" key="1">
    <citation type="submission" date="2019-09" db="EMBL/GenBank/DDBJ databases">
        <title>Distinct polysaccharide growth profiles of human intestinal Prevotella copri isolates.</title>
        <authorList>
            <person name="Fehlner-Peach H."/>
            <person name="Magnabosco C."/>
            <person name="Raghavan V."/>
            <person name="Scher J.U."/>
            <person name="Tett A."/>
            <person name="Cox L.M."/>
            <person name="Gottsegen C."/>
            <person name="Watters A."/>
            <person name="Wiltshire- Gordon J.D."/>
            <person name="Segata N."/>
            <person name="Bonneau R."/>
            <person name="Littman D.R."/>
        </authorList>
    </citation>
    <scope>NUCLEOTIDE SEQUENCE [LARGE SCALE GENOMIC DNA]</scope>
    <source>
        <strain evidence="2">iP54</strain>
    </source>
</reference>
<organism evidence="1 2">
    <name type="scientific">Segatella copri</name>
    <dbReference type="NCBI Taxonomy" id="165179"/>
    <lineage>
        <taxon>Bacteria</taxon>
        <taxon>Pseudomonadati</taxon>
        <taxon>Bacteroidota</taxon>
        <taxon>Bacteroidia</taxon>
        <taxon>Bacteroidales</taxon>
        <taxon>Prevotellaceae</taxon>
        <taxon>Segatella</taxon>
    </lineage>
</organism>
<dbReference type="Pfam" id="PF04397">
    <property type="entry name" value="LytTR"/>
    <property type="match status" value="1"/>
</dbReference>
<dbReference type="Proteomes" id="UP000420635">
    <property type="component" value="Unassembled WGS sequence"/>
</dbReference>
<dbReference type="PANTHER" id="PTHR37299:SF1">
    <property type="entry name" value="STAGE 0 SPORULATION PROTEIN A HOMOLOG"/>
    <property type="match status" value="1"/>
</dbReference>
<dbReference type="Gene3D" id="2.40.50.1020">
    <property type="entry name" value="LytTr DNA-binding domain"/>
    <property type="match status" value="1"/>
</dbReference>